<dbReference type="Gene3D" id="1.10.20.10">
    <property type="entry name" value="Histone, subunit A"/>
    <property type="match status" value="1"/>
</dbReference>
<dbReference type="GO" id="GO:0005744">
    <property type="term" value="C:TIM23 mitochondrial import inner membrane translocase complex"/>
    <property type="evidence" value="ECO:0007669"/>
    <property type="project" value="InterPro"/>
</dbReference>
<dbReference type="OrthoDB" id="436405at2759"/>
<dbReference type="AlphaFoldDB" id="A0A4V3XDJ5"/>
<dbReference type="InterPro" id="IPR009072">
    <property type="entry name" value="Histone-fold"/>
</dbReference>
<keyword evidence="12" id="KW-0472">Membrane</keyword>
<dbReference type="GO" id="GO:0005654">
    <property type="term" value="C:nucleoplasm"/>
    <property type="evidence" value="ECO:0007669"/>
    <property type="project" value="UniProtKB-ARBA"/>
</dbReference>
<feature type="domain" description="Core Histone H2A/H2B/H3" evidence="13">
    <location>
        <begin position="46"/>
        <end position="133"/>
    </location>
</feature>
<dbReference type="PANTHER" id="PTHR11426">
    <property type="entry name" value="HISTONE H3"/>
    <property type="match status" value="1"/>
</dbReference>
<evidence type="ECO:0000256" key="3">
    <source>
        <dbReference type="ARBA" id="ARBA00020213"/>
    </source>
</evidence>
<evidence type="ECO:0000256" key="12">
    <source>
        <dbReference type="SAM" id="Phobius"/>
    </source>
</evidence>
<dbReference type="SUPFAM" id="SSF47113">
    <property type="entry name" value="Histone-fold"/>
    <property type="match status" value="1"/>
</dbReference>
<dbReference type="Pfam" id="PF08294">
    <property type="entry name" value="TIM21"/>
    <property type="match status" value="1"/>
</dbReference>
<keyword evidence="8" id="KW-0597">Phosphoprotein</keyword>
<evidence type="ECO:0000313" key="15">
    <source>
        <dbReference type="Proteomes" id="UP000308199"/>
    </source>
</evidence>
<feature type="region of interest" description="Disordered" evidence="11">
    <location>
        <begin position="1"/>
        <end position="25"/>
    </location>
</feature>
<evidence type="ECO:0000256" key="7">
    <source>
        <dbReference type="ARBA" id="ARBA00022481"/>
    </source>
</evidence>
<dbReference type="FunFam" id="1.10.20.10:FF:000001">
    <property type="entry name" value="Histone H3"/>
    <property type="match status" value="1"/>
</dbReference>
<organism evidence="14 15">
    <name type="scientific">Phellinidium pouzarii</name>
    <dbReference type="NCBI Taxonomy" id="167371"/>
    <lineage>
        <taxon>Eukaryota</taxon>
        <taxon>Fungi</taxon>
        <taxon>Dikarya</taxon>
        <taxon>Basidiomycota</taxon>
        <taxon>Agaricomycotina</taxon>
        <taxon>Agaricomycetes</taxon>
        <taxon>Hymenochaetales</taxon>
        <taxon>Hymenochaetaceae</taxon>
        <taxon>Phellinidium</taxon>
    </lineage>
</organism>
<keyword evidence="9" id="KW-0007">Acetylation</keyword>
<comment type="subcellular location">
    <subcellularLocation>
        <location evidence="1">Chromosome</location>
    </subcellularLocation>
</comment>
<dbReference type="InterPro" id="IPR013261">
    <property type="entry name" value="Tim21"/>
</dbReference>
<dbReference type="InterPro" id="IPR000164">
    <property type="entry name" value="Histone_H3/CENP-A"/>
</dbReference>
<evidence type="ECO:0000256" key="4">
    <source>
        <dbReference type="ARBA" id="ARBA00020726"/>
    </source>
</evidence>
<evidence type="ECO:0000256" key="10">
    <source>
        <dbReference type="ARBA" id="ARBA00023269"/>
    </source>
</evidence>
<sequence length="563" mass="62292">MARTKQTARKSTGGKAPRKQLAAKSAARKTAAATTGGVKKPHRFRPGTVALREIRRYQKSTELLIRKLPFQRLVREIAQDFKTDLRFQSSAVMALQEAAEAYLVSLFEDTNLAAIHAKRVTIQPKDLALARRLRGERIMAIIYTESNHTKTNNNVYFCSLVFKITCLERVTSNANLDSAFAFRESLAAMHAYPLQRSSALLALLRPCLHPHPRFRQRIRLKLPLPGAHPSARAFSALDQRQSMARGAQADTAGPFTLGMARPPLGAQQNVKKWSELSTKGKVMRTTERTSNLTVILVGAGLTVVLVYALASELFARNSPTVLYGQACSRIQKSEKIAEHLPGPLTFHNNPPSSTRPRHRNRQVPSQLAIDSSGREHLLLNFYISTSAEEGRLARVRAALRSLREGSWPSWDWNLDTNMNVNVAGAAEWAREVDSARASGPRYPLASESEHPSGGAVPAVRRETHIGRSESGGGLWASVTGLFSGIGKGVRGSGSSSSGVKAEVRSEIYEEGEVHCDLVKDDTGDFIWRYIIVDMPNTRVRYPNRVFVERAPGVRDNEAVMRWT</sequence>
<feature type="region of interest" description="Disordered" evidence="11">
    <location>
        <begin position="340"/>
        <end position="360"/>
    </location>
</feature>
<evidence type="ECO:0000256" key="9">
    <source>
        <dbReference type="ARBA" id="ARBA00022990"/>
    </source>
</evidence>
<dbReference type="GO" id="GO:0000786">
    <property type="term" value="C:nucleosome"/>
    <property type="evidence" value="ECO:0007669"/>
    <property type="project" value="UniProtKB-KW"/>
</dbReference>
<keyword evidence="12" id="KW-1133">Transmembrane helix</keyword>
<keyword evidence="15" id="KW-1185">Reference proteome</keyword>
<proteinExistence type="inferred from homology"/>
<dbReference type="InterPro" id="IPR038552">
    <property type="entry name" value="Tim21_IMS_sf"/>
</dbReference>
<evidence type="ECO:0000256" key="1">
    <source>
        <dbReference type="ARBA" id="ARBA00004286"/>
    </source>
</evidence>
<evidence type="ECO:0000256" key="5">
    <source>
        <dbReference type="ARBA" id="ARBA00020835"/>
    </source>
</evidence>
<name>A0A4V3XDJ5_9AGAM</name>
<dbReference type="GO" id="GO:0003677">
    <property type="term" value="F:DNA binding"/>
    <property type="evidence" value="ECO:0007669"/>
    <property type="project" value="InterPro"/>
</dbReference>
<evidence type="ECO:0000259" key="13">
    <source>
        <dbReference type="Pfam" id="PF00125"/>
    </source>
</evidence>
<dbReference type="GO" id="GO:0030150">
    <property type="term" value="P:protein import into mitochondrial matrix"/>
    <property type="evidence" value="ECO:0007669"/>
    <property type="project" value="InterPro"/>
</dbReference>
<dbReference type="InterPro" id="IPR007125">
    <property type="entry name" value="H2A/H2B/H3"/>
</dbReference>
<dbReference type="GO" id="GO:0046982">
    <property type="term" value="F:protein heterodimerization activity"/>
    <property type="evidence" value="ECO:0007669"/>
    <property type="project" value="InterPro"/>
</dbReference>
<accession>A0A4V3XDJ5</accession>
<keyword evidence="6" id="KW-0158">Chromosome</keyword>
<dbReference type="CDD" id="cd22911">
    <property type="entry name" value="HFD_H3"/>
    <property type="match status" value="1"/>
</dbReference>
<dbReference type="SMART" id="SM00428">
    <property type="entry name" value="H3"/>
    <property type="match status" value="1"/>
</dbReference>
<dbReference type="PROSITE" id="PS00959">
    <property type="entry name" value="HISTONE_H3_2"/>
    <property type="match status" value="1"/>
</dbReference>
<evidence type="ECO:0000313" key="14">
    <source>
        <dbReference type="EMBL" id="THH09883.1"/>
    </source>
</evidence>
<gene>
    <name evidence="14" type="ORF">EW145_g1725</name>
</gene>
<dbReference type="PRINTS" id="PR00622">
    <property type="entry name" value="HISTONEH3"/>
</dbReference>
<keyword evidence="10" id="KW-0544">Nucleosome core</keyword>
<evidence type="ECO:0000256" key="2">
    <source>
        <dbReference type="ARBA" id="ARBA00010343"/>
    </source>
</evidence>
<evidence type="ECO:0000256" key="8">
    <source>
        <dbReference type="ARBA" id="ARBA00022553"/>
    </source>
</evidence>
<comment type="caution">
    <text evidence="14">The sequence shown here is derived from an EMBL/GenBank/DDBJ whole genome shotgun (WGS) entry which is preliminary data.</text>
</comment>
<dbReference type="GO" id="GO:0030527">
    <property type="term" value="F:structural constituent of chromatin"/>
    <property type="evidence" value="ECO:0007669"/>
    <property type="project" value="InterPro"/>
</dbReference>
<dbReference type="Pfam" id="PF00125">
    <property type="entry name" value="Histone"/>
    <property type="match status" value="1"/>
</dbReference>
<keyword evidence="12" id="KW-0812">Transmembrane</keyword>
<dbReference type="Gene3D" id="3.10.450.320">
    <property type="entry name" value="Mitochondrial import inner membrane translocase subunit Tim21"/>
    <property type="match status" value="1"/>
</dbReference>
<comment type="similarity">
    <text evidence="2">Belongs to the histone H3 family.</text>
</comment>
<dbReference type="PROSITE" id="PS00322">
    <property type="entry name" value="HISTONE_H3_1"/>
    <property type="match status" value="1"/>
</dbReference>
<reference evidence="14 15" key="1">
    <citation type="submission" date="2019-02" db="EMBL/GenBank/DDBJ databases">
        <title>Genome sequencing of the rare red list fungi Phellinidium pouzarii.</title>
        <authorList>
            <person name="Buettner E."/>
            <person name="Kellner H."/>
        </authorList>
    </citation>
    <scope>NUCLEOTIDE SEQUENCE [LARGE SCALE GENOMIC DNA]</scope>
    <source>
        <strain evidence="14 15">DSM 108285</strain>
    </source>
</reference>
<feature type="transmembrane region" description="Helical" evidence="12">
    <location>
        <begin position="291"/>
        <end position="310"/>
    </location>
</feature>
<keyword evidence="10" id="KW-0238">DNA-binding</keyword>
<evidence type="ECO:0000256" key="11">
    <source>
        <dbReference type="SAM" id="MobiDB-lite"/>
    </source>
</evidence>
<keyword evidence="7" id="KW-0488">Methylation</keyword>
<dbReference type="EMBL" id="SGPK01000050">
    <property type="protein sequence ID" value="THH09883.1"/>
    <property type="molecule type" value="Genomic_DNA"/>
</dbReference>
<evidence type="ECO:0000256" key="6">
    <source>
        <dbReference type="ARBA" id="ARBA00022454"/>
    </source>
</evidence>
<protein>
    <recommendedName>
        <fullName evidence="5">Histone H3</fullName>
    </recommendedName>
    <alternativeName>
        <fullName evidence="3 4">mitochondrial import inner membrane translocase subunit TIM21</fullName>
    </alternativeName>
</protein>
<dbReference type="Proteomes" id="UP000308199">
    <property type="component" value="Unassembled WGS sequence"/>
</dbReference>